<feature type="transmembrane region" description="Helical" evidence="1">
    <location>
        <begin position="87"/>
        <end position="105"/>
    </location>
</feature>
<reference evidence="2 3" key="1">
    <citation type="submission" date="2020-08" db="EMBL/GenBank/DDBJ databases">
        <title>Genomic Encyclopedia of Type Strains, Phase IV (KMG-IV): sequencing the most valuable type-strain genomes for metagenomic binning, comparative biology and taxonomic classification.</title>
        <authorList>
            <person name="Goeker M."/>
        </authorList>
    </citation>
    <scope>NUCLEOTIDE SEQUENCE [LARGE SCALE GENOMIC DNA]</scope>
    <source>
        <strain evidence="2 3">DSM 101015</strain>
    </source>
</reference>
<name>A0A7W6Q4Y3_9RHOB</name>
<accession>A0A7W6Q4Y3</accession>
<dbReference type="AlphaFoldDB" id="A0A7W6Q4Y3"/>
<keyword evidence="3" id="KW-1185">Reference proteome</keyword>
<gene>
    <name evidence="2" type="ORF">GGR93_003613</name>
</gene>
<organism evidence="2 3">
    <name type="scientific">Sulfitobacter noctilucicola</name>
    <dbReference type="NCBI Taxonomy" id="1342301"/>
    <lineage>
        <taxon>Bacteria</taxon>
        <taxon>Pseudomonadati</taxon>
        <taxon>Pseudomonadota</taxon>
        <taxon>Alphaproteobacteria</taxon>
        <taxon>Rhodobacterales</taxon>
        <taxon>Roseobacteraceae</taxon>
        <taxon>Sulfitobacter</taxon>
    </lineage>
</organism>
<evidence type="ECO:0000313" key="2">
    <source>
        <dbReference type="EMBL" id="MBB4175805.1"/>
    </source>
</evidence>
<evidence type="ECO:0000313" key="3">
    <source>
        <dbReference type="Proteomes" id="UP000565745"/>
    </source>
</evidence>
<feature type="transmembrane region" description="Helical" evidence="1">
    <location>
        <begin position="111"/>
        <end position="132"/>
    </location>
</feature>
<dbReference type="OrthoDB" id="7862800at2"/>
<keyword evidence="1" id="KW-0472">Membrane</keyword>
<comment type="caution">
    <text evidence="2">The sequence shown here is derived from an EMBL/GenBank/DDBJ whole genome shotgun (WGS) entry which is preliminary data.</text>
</comment>
<dbReference type="EMBL" id="JACIFU010000006">
    <property type="protein sequence ID" value="MBB4175805.1"/>
    <property type="molecule type" value="Genomic_DNA"/>
</dbReference>
<feature type="transmembrane region" description="Helical" evidence="1">
    <location>
        <begin position="20"/>
        <end position="45"/>
    </location>
</feature>
<evidence type="ECO:0000256" key="1">
    <source>
        <dbReference type="SAM" id="Phobius"/>
    </source>
</evidence>
<protein>
    <submittedName>
        <fullName evidence="2">Uncharacterized protein</fullName>
    </submittedName>
</protein>
<keyword evidence="1" id="KW-0812">Transmembrane</keyword>
<dbReference type="RefSeq" id="WP_037969032.1">
    <property type="nucleotide sequence ID" value="NZ_JACIFU010000006.1"/>
</dbReference>
<feature type="transmembrane region" description="Helical" evidence="1">
    <location>
        <begin position="57"/>
        <end position="75"/>
    </location>
</feature>
<sequence length="176" mass="19756">MNTTPEFDEIDRTVPIEGLLILRCFAALRLCFVVIALCVCVLQLFQIGFWSGTVDRALIFLGVLGGLGLFSDGIEPVWRKLGPPGQLFALFATPLIIVGSVLFSGNVLWSSFGFLTIILLLAAMAYGLLWMAGNPLRAARYRQIQRYLRTLPKSERQKWKERLDRNFQTLIAEGFS</sequence>
<dbReference type="Proteomes" id="UP000565745">
    <property type="component" value="Unassembled WGS sequence"/>
</dbReference>
<proteinExistence type="predicted"/>
<keyword evidence="1" id="KW-1133">Transmembrane helix</keyword>